<sequence length="320" mass="35299">MKKIHQIADDFIEKNCSFNELIEALRDGFSNSDIVVPMRHHHDFSNPEEDKDSTLLLMPAFNPGKNVGVKIVTVSPNNGKFDMPAIQGTYIYLDAHKGNIKAILDAKSLTAKRTAATSALASSYLSRPDSSSMLMIGTGALSINLIKAHASVRPIKQVYIWGRDKKKAQDIVDALKDFPFTCSVIEQIEDKISEVDIISSATLSPTPLVFGKYLKEGQHLDLVGAYKKDTREADDEAVIKSAVFLDTYQGGLKESGDILIPLTNGILSKESIKADLFELCSNTKKGRTSDTEITFFKSVGHALEDLVAASYFYQLFDREV</sequence>
<dbReference type="Gene3D" id="3.40.50.720">
    <property type="entry name" value="NAD(P)-binding Rossmann-like Domain"/>
    <property type="match status" value="1"/>
</dbReference>
<reference evidence="1 2" key="1">
    <citation type="submission" date="2024-04" db="EMBL/GenBank/DDBJ databases">
        <title>Flavobacterium sp. DGU99 16S ribosomal RNA gene Genome sequencing and assembly.</title>
        <authorList>
            <person name="Park S."/>
        </authorList>
    </citation>
    <scope>NUCLEOTIDE SEQUENCE [LARGE SCALE GENOMIC DNA]</scope>
    <source>
        <strain evidence="1 2">DGU99</strain>
    </source>
</reference>
<name>A0ABU9HHJ1_9FLAO</name>
<dbReference type="InterPro" id="IPR003462">
    <property type="entry name" value="ODC_Mu_crystall"/>
</dbReference>
<dbReference type="SUPFAM" id="SSF51735">
    <property type="entry name" value="NAD(P)-binding Rossmann-fold domains"/>
    <property type="match status" value="1"/>
</dbReference>
<proteinExistence type="predicted"/>
<evidence type="ECO:0000313" key="2">
    <source>
        <dbReference type="Proteomes" id="UP001398556"/>
    </source>
</evidence>
<comment type="caution">
    <text evidence="1">The sequence shown here is derived from an EMBL/GenBank/DDBJ whole genome shotgun (WGS) entry which is preliminary data.</text>
</comment>
<evidence type="ECO:0000313" key="1">
    <source>
        <dbReference type="EMBL" id="MEL1239565.1"/>
    </source>
</evidence>
<dbReference type="PANTHER" id="PTHR13812">
    <property type="entry name" value="KETIMINE REDUCTASE MU-CRYSTALLIN"/>
    <property type="match status" value="1"/>
</dbReference>
<keyword evidence="2" id="KW-1185">Reference proteome</keyword>
<accession>A0ABU9HHJ1</accession>
<gene>
    <name evidence="1" type="ORF">AAEO59_00735</name>
</gene>
<dbReference type="RefSeq" id="WP_341698849.1">
    <property type="nucleotide sequence ID" value="NZ_JBBYHU010000001.1"/>
</dbReference>
<dbReference type="PANTHER" id="PTHR13812:SF19">
    <property type="entry name" value="KETIMINE REDUCTASE MU-CRYSTALLIN"/>
    <property type="match status" value="1"/>
</dbReference>
<dbReference type="NCBIfam" id="NF004793">
    <property type="entry name" value="PRK06141.1"/>
    <property type="match status" value="1"/>
</dbReference>
<dbReference type="Gene3D" id="3.30.1780.10">
    <property type="entry name" value="ornithine cyclodeaminase, domain 1"/>
    <property type="match status" value="1"/>
</dbReference>
<dbReference type="EMBL" id="JBBYHU010000001">
    <property type="protein sequence ID" value="MEL1239565.1"/>
    <property type="molecule type" value="Genomic_DNA"/>
</dbReference>
<organism evidence="1 2">
    <name type="scientific">Flavobacterium flavipallidum</name>
    <dbReference type="NCBI Taxonomy" id="3139140"/>
    <lineage>
        <taxon>Bacteria</taxon>
        <taxon>Pseudomonadati</taxon>
        <taxon>Bacteroidota</taxon>
        <taxon>Flavobacteriia</taxon>
        <taxon>Flavobacteriales</taxon>
        <taxon>Flavobacteriaceae</taxon>
        <taxon>Flavobacterium</taxon>
    </lineage>
</organism>
<dbReference type="PIRSF" id="PIRSF001439">
    <property type="entry name" value="CryM"/>
    <property type="match status" value="1"/>
</dbReference>
<dbReference type="InterPro" id="IPR036291">
    <property type="entry name" value="NAD(P)-bd_dom_sf"/>
</dbReference>
<protein>
    <submittedName>
        <fullName evidence="1">Ornithine cyclodeaminase family protein</fullName>
    </submittedName>
</protein>
<dbReference type="Proteomes" id="UP001398556">
    <property type="component" value="Unassembled WGS sequence"/>
</dbReference>
<dbReference type="InterPro" id="IPR023401">
    <property type="entry name" value="ODC_N"/>
</dbReference>
<dbReference type="Pfam" id="PF02423">
    <property type="entry name" value="OCD_Mu_crystall"/>
    <property type="match status" value="1"/>
</dbReference>